<evidence type="ECO:0000259" key="13">
    <source>
        <dbReference type="PROSITE" id="PS52039"/>
    </source>
</evidence>
<dbReference type="InterPro" id="IPR000380">
    <property type="entry name" value="Topo_IA"/>
</dbReference>
<dbReference type="Proteomes" id="UP000230791">
    <property type="component" value="Unassembled WGS sequence"/>
</dbReference>
<dbReference type="SUPFAM" id="SSF57783">
    <property type="entry name" value="Zinc beta-ribbon"/>
    <property type="match status" value="1"/>
</dbReference>
<feature type="compositionally biased region" description="Basic residues" evidence="11">
    <location>
        <begin position="837"/>
        <end position="857"/>
    </location>
</feature>
<evidence type="ECO:0000256" key="8">
    <source>
        <dbReference type="ARBA" id="ARBA00023125"/>
    </source>
</evidence>
<dbReference type="SMART" id="SM00437">
    <property type="entry name" value="TOP1Ac"/>
    <property type="match status" value="1"/>
</dbReference>
<feature type="active site" description="O-(5'-phospho-DNA)-tyrosine intermediate" evidence="10">
    <location>
        <position position="303"/>
    </location>
</feature>
<keyword evidence="3" id="KW-0479">Metal-binding</keyword>
<dbReference type="PANTHER" id="PTHR42785:SF1">
    <property type="entry name" value="DNA TOPOISOMERASE"/>
    <property type="match status" value="1"/>
</dbReference>
<dbReference type="AlphaFoldDB" id="A0A2M6UWL0"/>
<proteinExistence type="inferred from homology"/>
<accession>A0A2M6UWL0</accession>
<dbReference type="PROSITE" id="PS52039">
    <property type="entry name" value="TOPO_IA_2"/>
    <property type="match status" value="1"/>
</dbReference>
<dbReference type="GO" id="GO:0006265">
    <property type="term" value="P:DNA topological change"/>
    <property type="evidence" value="ECO:0007669"/>
    <property type="project" value="UniProtKB-UniRule"/>
</dbReference>
<feature type="site" description="Interaction with DNA" evidence="10">
    <location>
        <position position="145"/>
    </location>
</feature>
<dbReference type="SMART" id="SM00436">
    <property type="entry name" value="TOP1Bc"/>
    <property type="match status" value="1"/>
</dbReference>
<feature type="region of interest" description="Interaction with DNA" evidence="10">
    <location>
        <begin position="165"/>
        <end position="170"/>
    </location>
</feature>
<dbReference type="InterPro" id="IPR013824">
    <property type="entry name" value="Topo_IA_cen_sub1"/>
</dbReference>
<keyword evidence="9 10" id="KW-0413">Isomerase</keyword>
<dbReference type="Pfam" id="PF13368">
    <property type="entry name" value="Toprim_C_rpt"/>
    <property type="match status" value="3"/>
</dbReference>
<reference evidence="14 15" key="1">
    <citation type="submission" date="2017-06" db="EMBL/GenBank/DDBJ databases">
        <title>Draft genome of Bartonella tribocorum C635.</title>
        <authorList>
            <person name="Hadjadj L."/>
            <person name="Jiyipong T."/>
            <person name="Diene S.M."/>
            <person name="Morand S."/>
            <person name="Rolain J.-M."/>
        </authorList>
    </citation>
    <scope>NUCLEOTIDE SEQUENCE [LARGE SCALE GENOMIC DNA]</scope>
    <source>
        <strain evidence="14 15">C635</strain>
    </source>
</reference>
<dbReference type="InterPro" id="IPR003601">
    <property type="entry name" value="Topo_IA_2"/>
</dbReference>
<dbReference type="InterPro" id="IPR013826">
    <property type="entry name" value="Topo_IA_cen_sub3"/>
</dbReference>
<feature type="site" description="Interaction with DNA" evidence="10">
    <location>
        <position position="305"/>
    </location>
</feature>
<evidence type="ECO:0000256" key="9">
    <source>
        <dbReference type="ARBA" id="ARBA00023235"/>
    </source>
</evidence>
<dbReference type="GO" id="GO:0003917">
    <property type="term" value="F:DNA topoisomerase type I (single strand cut, ATP-independent) activity"/>
    <property type="evidence" value="ECO:0007669"/>
    <property type="project" value="UniProtKB-UniRule"/>
</dbReference>
<comment type="catalytic activity">
    <reaction evidence="1 10">
        <text>ATP-independent breakage of single-stranded DNA, followed by passage and rejoining.</text>
        <dbReference type="EC" id="5.6.2.1"/>
    </reaction>
</comment>
<keyword evidence="7 10" id="KW-0799">Topoisomerase</keyword>
<dbReference type="InterPro" id="IPR013497">
    <property type="entry name" value="Topo_IA_cen"/>
</dbReference>
<dbReference type="Pfam" id="PF01131">
    <property type="entry name" value="Topoisom_bac"/>
    <property type="match status" value="1"/>
</dbReference>
<dbReference type="Gene3D" id="2.70.20.10">
    <property type="entry name" value="Topoisomerase I, domain 3"/>
    <property type="match status" value="1"/>
</dbReference>
<dbReference type="SMART" id="SM00493">
    <property type="entry name" value="TOPRIM"/>
    <property type="match status" value="1"/>
</dbReference>
<dbReference type="OrthoDB" id="9804262at2"/>
<feature type="domain" description="Topo IA-type catalytic" evidence="13">
    <location>
        <begin position="131"/>
        <end position="570"/>
    </location>
</feature>
<comment type="similarity">
    <text evidence="2 10">Belongs to the type IA topoisomerase family.</text>
</comment>
<dbReference type="EC" id="5.6.2.1" evidence="10"/>
<dbReference type="InterPro" id="IPR023405">
    <property type="entry name" value="Topo_IA_core_domain"/>
</dbReference>
<dbReference type="GO" id="GO:0008270">
    <property type="term" value="F:zinc ion binding"/>
    <property type="evidence" value="ECO:0007669"/>
    <property type="project" value="UniProtKB-KW"/>
</dbReference>
<dbReference type="GO" id="GO:0005694">
    <property type="term" value="C:chromosome"/>
    <property type="evidence" value="ECO:0007669"/>
    <property type="project" value="InterPro"/>
</dbReference>
<dbReference type="InterPro" id="IPR025589">
    <property type="entry name" value="Toprim_C_rpt"/>
</dbReference>
<dbReference type="InterPro" id="IPR013825">
    <property type="entry name" value="Topo_IA_cen_sub2"/>
</dbReference>
<dbReference type="InterPro" id="IPR023406">
    <property type="entry name" value="Topo_IA_AS"/>
</dbReference>
<dbReference type="PRINTS" id="PR00417">
    <property type="entry name" value="PRTPISMRASEI"/>
</dbReference>
<feature type="domain" description="Toprim" evidence="12">
    <location>
        <begin position="1"/>
        <end position="117"/>
    </location>
</feature>
<dbReference type="Pfam" id="PF01396">
    <property type="entry name" value="Zn_ribbon_Top1"/>
    <property type="match status" value="1"/>
</dbReference>
<evidence type="ECO:0000313" key="14">
    <source>
        <dbReference type="EMBL" id="PIT70474.1"/>
    </source>
</evidence>
<dbReference type="InterPro" id="IPR034149">
    <property type="entry name" value="TOPRIM_TopoI"/>
</dbReference>
<dbReference type="Pfam" id="PF01751">
    <property type="entry name" value="Toprim"/>
    <property type="match status" value="1"/>
</dbReference>
<dbReference type="CDD" id="cd03363">
    <property type="entry name" value="TOPRIM_TopoIA_TopoI"/>
    <property type="match status" value="1"/>
</dbReference>
<dbReference type="InterPro" id="IPR006171">
    <property type="entry name" value="TOPRIM_dom"/>
</dbReference>
<evidence type="ECO:0000256" key="3">
    <source>
        <dbReference type="ARBA" id="ARBA00022723"/>
    </source>
</evidence>
<dbReference type="PROSITE" id="PS00396">
    <property type="entry name" value="TOPO_IA_1"/>
    <property type="match status" value="1"/>
</dbReference>
<keyword evidence="8 10" id="KW-0238">DNA-binding</keyword>
<dbReference type="Gene3D" id="1.10.290.10">
    <property type="entry name" value="Topoisomerase I, domain 4"/>
    <property type="match status" value="1"/>
</dbReference>
<sequence length="857" mass="96169">MNIVIVESPAKAKTINKYLGSQYKVVASFGHVRDLPAKDGSVLPDQDFSMKWNIDSAAAKRLNEIAKAVKKADSLILATDPDREGEAISWHILDVLRQKKVLKDKPIKRVVFNAITKKSVLDAMNNPRDIDTSLVDAYLARRALDYLVGFTLSPVLWRKLPGARSAGRVQSVALRIICDRELEIEHFIKEDYWSITTQLKTIRNDCFQARLTMFNQRKIGKLDIQSQKQADQIHLMLEKAQYHTLSVEAKPTKRNPFPPFTTSTLQQAASSKLGFSASRTMQIAQKLYEGIEINGEMAGLITYMRTDGVQIAPEAIDAARKVIHESFGQDYIPEKPRLYSTKAKNAQEAHEAIRPTDFQRTPNQVRNFLDNDQAKLYELIWKRAIASQMRSAEIERTTVEIEAQQGDNRASLRATGSVVRFDGFISVYTDQRNEENNEENETTRLPQINTDETLTQEKVESVQHTTEPPPRYSEASLIKKLEELGIGRPSTYASTLATLCDRGYIIIDKRKLIPDAKGRIVTAFLENFFNRYVEYGFTADLEEKLDLISDGKLSWKDVLRDFWDGFNASISNIQELRITNVLDVLNVTLAPLAFPEREDGSDVRSCPLCKNGQLSLKLGRYGAFVGCSNYPECKYTRQLGTDTKEDNEAAHNDEPVILGIDPETGKDISLRNGRFGLYIQRGESKEVKRAGLPKEWQAENITLEKALALLSLPREIGLHPETGKMITATIGRYGPYLSHNGKSARLLHADEVFEIGINRAVTVLAEQQENKTKQSRTTPAALAILGEHPEGGTITVRNGRYGPYVNWGKINATLPKEKDPINVTLPEALELISAKASSKKTTSKRASSKTKAKTKET</sequence>
<comment type="caution">
    <text evidence="10">Lacks conserved residue(s) required for the propagation of feature annotation.</text>
</comment>
<dbReference type="PROSITE" id="PS50880">
    <property type="entry name" value="TOPRIM"/>
    <property type="match status" value="1"/>
</dbReference>
<dbReference type="InterPro" id="IPR028612">
    <property type="entry name" value="Topoisom_1_IA"/>
</dbReference>
<feature type="site" description="Interaction with DNA" evidence="10">
    <location>
        <position position="31"/>
    </location>
</feature>
<dbReference type="EMBL" id="NJPP01000008">
    <property type="protein sequence ID" value="PIT70474.1"/>
    <property type="molecule type" value="Genomic_DNA"/>
</dbReference>
<comment type="caution">
    <text evidence="14">The sequence shown here is derived from an EMBL/GenBank/DDBJ whole genome shotgun (WGS) entry which is preliminary data.</text>
</comment>
<dbReference type="GO" id="GO:0003677">
    <property type="term" value="F:DNA binding"/>
    <property type="evidence" value="ECO:0007669"/>
    <property type="project" value="UniProtKB-KW"/>
</dbReference>
<evidence type="ECO:0000256" key="7">
    <source>
        <dbReference type="ARBA" id="ARBA00023029"/>
    </source>
</evidence>
<evidence type="ECO:0000256" key="11">
    <source>
        <dbReference type="SAM" id="MobiDB-lite"/>
    </source>
</evidence>
<dbReference type="RefSeq" id="WP_100130456.1">
    <property type="nucleotide sequence ID" value="NZ_CADDYJ010000008.1"/>
</dbReference>
<evidence type="ECO:0000256" key="10">
    <source>
        <dbReference type="HAMAP-Rule" id="MF_00952"/>
    </source>
</evidence>
<dbReference type="InterPro" id="IPR003602">
    <property type="entry name" value="Topo_IA_DNA-bd_dom"/>
</dbReference>
<dbReference type="SUPFAM" id="SSF56712">
    <property type="entry name" value="Prokaryotic type I DNA topoisomerase"/>
    <property type="match status" value="1"/>
</dbReference>
<comment type="function">
    <text evidence="10">Releases the supercoiling and torsional tension of DNA, which is introduced during the DNA replication and transcription, by transiently cleaving and rejoining one strand of the DNA duplex. Introduces a single-strand break via transesterification at a target site in duplex DNA. The scissile phosphodiester is attacked by the catalytic tyrosine of the enzyme, resulting in the formation of a DNA-(5'-phosphotyrosyl)-enzyme intermediate and the expulsion of a 3'-OH DNA strand. The free DNA strand then undergoes passage around the unbroken strand, thus removing DNA supercoils. Finally, in the religation step, the DNA 3'-OH attacks the covalent intermediate to expel the active-site tyrosine and restore the DNA phosphodiester backbone.</text>
</comment>
<evidence type="ECO:0000256" key="2">
    <source>
        <dbReference type="ARBA" id="ARBA00009446"/>
    </source>
</evidence>
<dbReference type="Gene3D" id="3.30.65.10">
    <property type="entry name" value="Bacterial Topoisomerase I, domain 1"/>
    <property type="match status" value="1"/>
</dbReference>
<gene>
    <name evidence="10 14" type="primary">topA</name>
    <name evidence="14" type="ORF">CEV08_03895</name>
</gene>
<evidence type="ECO:0000256" key="5">
    <source>
        <dbReference type="ARBA" id="ARBA00022833"/>
    </source>
</evidence>
<feature type="site" description="Interaction with DNA" evidence="10">
    <location>
        <position position="141"/>
    </location>
</feature>
<feature type="site" description="Interaction with DNA" evidence="10">
    <location>
        <position position="157"/>
    </location>
</feature>
<evidence type="ECO:0000313" key="15">
    <source>
        <dbReference type="Proteomes" id="UP000230791"/>
    </source>
</evidence>
<dbReference type="HAMAP" id="MF_00952">
    <property type="entry name" value="Topoisom_1_prok"/>
    <property type="match status" value="1"/>
</dbReference>
<dbReference type="InterPro" id="IPR005733">
    <property type="entry name" value="TopoI_bac-type"/>
</dbReference>
<feature type="site" description="Interaction with DNA" evidence="10">
    <location>
        <position position="502"/>
    </location>
</feature>
<dbReference type="PANTHER" id="PTHR42785">
    <property type="entry name" value="DNA TOPOISOMERASE, TYPE IA, CORE"/>
    <property type="match status" value="1"/>
</dbReference>
<keyword evidence="4" id="KW-0863">Zinc-finger</keyword>
<evidence type="ECO:0000256" key="6">
    <source>
        <dbReference type="ARBA" id="ARBA00022842"/>
    </source>
</evidence>
<evidence type="ECO:0000256" key="1">
    <source>
        <dbReference type="ARBA" id="ARBA00000213"/>
    </source>
</evidence>
<protein>
    <recommendedName>
        <fullName evidence="10">DNA topoisomerase 1</fullName>
        <ecNumber evidence="10">5.6.2.1</ecNumber>
    </recommendedName>
    <alternativeName>
        <fullName evidence="10">DNA topoisomerase I</fullName>
    </alternativeName>
</protein>
<dbReference type="Gene3D" id="1.10.460.10">
    <property type="entry name" value="Topoisomerase I, domain 2"/>
    <property type="match status" value="1"/>
</dbReference>
<dbReference type="InterPro" id="IPR013498">
    <property type="entry name" value="Topo_IA_Znf"/>
</dbReference>
<dbReference type="Gene3D" id="3.40.50.140">
    <property type="match status" value="1"/>
</dbReference>
<dbReference type="CDD" id="cd00186">
    <property type="entry name" value="TOP1Ac"/>
    <property type="match status" value="1"/>
</dbReference>
<feature type="region of interest" description="Disordered" evidence="11">
    <location>
        <begin position="834"/>
        <end position="857"/>
    </location>
</feature>
<evidence type="ECO:0000259" key="12">
    <source>
        <dbReference type="PROSITE" id="PS50880"/>
    </source>
</evidence>
<name>A0A2M6UWL0_9HYPH</name>
<feature type="site" description="Interaction with DNA" evidence="10">
    <location>
        <position position="142"/>
    </location>
</feature>
<evidence type="ECO:0000256" key="4">
    <source>
        <dbReference type="ARBA" id="ARBA00022771"/>
    </source>
</evidence>
<dbReference type="NCBIfam" id="TIGR01051">
    <property type="entry name" value="topA_bact"/>
    <property type="match status" value="1"/>
</dbReference>
<organism evidence="14 15">
    <name type="scientific">Bartonella tribocorum</name>
    <dbReference type="NCBI Taxonomy" id="85701"/>
    <lineage>
        <taxon>Bacteria</taxon>
        <taxon>Pseudomonadati</taxon>
        <taxon>Pseudomonadota</taxon>
        <taxon>Alphaproteobacteria</taxon>
        <taxon>Hyphomicrobiales</taxon>
        <taxon>Bartonellaceae</taxon>
        <taxon>Bartonella</taxon>
    </lineage>
</organism>
<keyword evidence="6" id="KW-0460">Magnesium</keyword>
<keyword evidence="5" id="KW-0862">Zinc</keyword>
<comment type="subunit">
    <text evidence="10">Monomer.</text>
</comment>